<keyword evidence="5 13" id="KW-0812">Transmembrane</keyword>
<organism evidence="14 15">
    <name type="scientific">Natrialba swarupiae</name>
    <dbReference type="NCBI Taxonomy" id="2448032"/>
    <lineage>
        <taxon>Archaea</taxon>
        <taxon>Methanobacteriati</taxon>
        <taxon>Methanobacteriota</taxon>
        <taxon>Stenosarchaea group</taxon>
        <taxon>Halobacteria</taxon>
        <taxon>Halobacteriales</taxon>
        <taxon>Natrialbaceae</taxon>
        <taxon>Natrialba</taxon>
    </lineage>
</organism>
<reference evidence="14 15" key="1">
    <citation type="submission" date="2019-08" db="EMBL/GenBank/DDBJ databases">
        <title>Archaea genome.</title>
        <authorList>
            <person name="Kajale S."/>
            <person name="Shouche Y."/>
            <person name="Deshpande N."/>
            <person name="Sharma A."/>
        </authorList>
    </citation>
    <scope>NUCLEOTIDE SEQUENCE [LARGE SCALE GENOMIC DNA]</scope>
    <source>
        <strain evidence="14 15">ESP3B_9</strain>
    </source>
</reference>
<dbReference type="EMBL" id="VTAW01000008">
    <property type="protein sequence ID" value="TYT62528.1"/>
    <property type="molecule type" value="Genomic_DNA"/>
</dbReference>
<evidence type="ECO:0000256" key="12">
    <source>
        <dbReference type="ARBA" id="ARBA00034430"/>
    </source>
</evidence>
<keyword evidence="3" id="KW-0813">Transport</keyword>
<evidence type="ECO:0000256" key="6">
    <source>
        <dbReference type="ARBA" id="ARBA00022826"/>
    </source>
</evidence>
<comment type="similarity">
    <text evidence="2">Belongs to the TMEM175 family.</text>
</comment>
<evidence type="ECO:0000256" key="13">
    <source>
        <dbReference type="SAM" id="Phobius"/>
    </source>
</evidence>
<evidence type="ECO:0000256" key="4">
    <source>
        <dbReference type="ARBA" id="ARBA00022538"/>
    </source>
</evidence>
<name>A0A5D5AKY4_9EURY</name>
<evidence type="ECO:0000313" key="15">
    <source>
        <dbReference type="Proteomes" id="UP000324104"/>
    </source>
</evidence>
<dbReference type="InterPro" id="IPR010617">
    <property type="entry name" value="TMEM175-like"/>
</dbReference>
<feature type="transmembrane region" description="Helical" evidence="13">
    <location>
        <begin position="83"/>
        <end position="100"/>
    </location>
</feature>
<keyword evidence="15" id="KW-1185">Reference proteome</keyword>
<keyword evidence="11" id="KW-0407">Ion channel</keyword>
<evidence type="ECO:0000256" key="3">
    <source>
        <dbReference type="ARBA" id="ARBA00022448"/>
    </source>
</evidence>
<comment type="catalytic activity">
    <reaction evidence="12">
        <text>K(+)(in) = K(+)(out)</text>
        <dbReference type="Rhea" id="RHEA:29463"/>
        <dbReference type="ChEBI" id="CHEBI:29103"/>
    </reaction>
</comment>
<keyword evidence="6" id="KW-0631">Potassium channel</keyword>
<evidence type="ECO:0000256" key="10">
    <source>
        <dbReference type="ARBA" id="ARBA00023136"/>
    </source>
</evidence>
<dbReference type="Pfam" id="PF06736">
    <property type="entry name" value="TMEM175"/>
    <property type="match status" value="1"/>
</dbReference>
<dbReference type="GO" id="GO:0016020">
    <property type="term" value="C:membrane"/>
    <property type="evidence" value="ECO:0007669"/>
    <property type="project" value="UniProtKB-SubCell"/>
</dbReference>
<gene>
    <name evidence="14" type="ORF">FYC77_08540</name>
</gene>
<evidence type="ECO:0000313" key="14">
    <source>
        <dbReference type="EMBL" id="TYT62528.1"/>
    </source>
</evidence>
<feature type="transmembrane region" description="Helical" evidence="13">
    <location>
        <begin position="157"/>
        <end position="185"/>
    </location>
</feature>
<comment type="subcellular location">
    <subcellularLocation>
        <location evidence="1">Membrane</location>
        <topology evidence="1">Multi-pass membrane protein</topology>
    </subcellularLocation>
</comment>
<dbReference type="PANTHER" id="PTHR31462">
    <property type="entry name" value="ENDOSOMAL/LYSOSOMAL POTASSIUM CHANNEL TMEM175"/>
    <property type="match status" value="1"/>
</dbReference>
<dbReference type="GO" id="GO:0005267">
    <property type="term" value="F:potassium channel activity"/>
    <property type="evidence" value="ECO:0007669"/>
    <property type="project" value="UniProtKB-KW"/>
</dbReference>
<dbReference type="PANTHER" id="PTHR31462:SF5">
    <property type="entry name" value="ENDOSOMAL_LYSOSOMAL PROTON CHANNEL TMEM175"/>
    <property type="match status" value="1"/>
</dbReference>
<proteinExistence type="inferred from homology"/>
<keyword evidence="8 13" id="KW-1133">Transmembrane helix</keyword>
<keyword evidence="4" id="KW-0633">Potassium transport</keyword>
<dbReference type="AlphaFoldDB" id="A0A5D5AKY4"/>
<keyword evidence="7" id="KW-0630">Potassium</keyword>
<evidence type="ECO:0000256" key="1">
    <source>
        <dbReference type="ARBA" id="ARBA00004141"/>
    </source>
</evidence>
<accession>A0A5D5AKY4</accession>
<evidence type="ECO:0000256" key="2">
    <source>
        <dbReference type="ARBA" id="ARBA00006920"/>
    </source>
</evidence>
<feature type="transmembrane region" description="Helical" evidence="13">
    <location>
        <begin position="112"/>
        <end position="136"/>
    </location>
</feature>
<evidence type="ECO:0000256" key="7">
    <source>
        <dbReference type="ARBA" id="ARBA00022958"/>
    </source>
</evidence>
<keyword evidence="10 13" id="KW-0472">Membrane</keyword>
<protein>
    <submittedName>
        <fullName evidence="14">DUF1211 domain-containing protein</fullName>
    </submittedName>
</protein>
<dbReference type="RefSeq" id="WP_149081078.1">
    <property type="nucleotide sequence ID" value="NZ_VTAW01000008.1"/>
</dbReference>
<dbReference type="Proteomes" id="UP000324104">
    <property type="component" value="Unassembled WGS sequence"/>
</dbReference>
<evidence type="ECO:0000256" key="5">
    <source>
        <dbReference type="ARBA" id="ARBA00022692"/>
    </source>
</evidence>
<comment type="caution">
    <text evidence="14">The sequence shown here is derived from an EMBL/GenBank/DDBJ whole genome shotgun (WGS) entry which is preliminary data.</text>
</comment>
<evidence type="ECO:0000256" key="11">
    <source>
        <dbReference type="ARBA" id="ARBA00023303"/>
    </source>
</evidence>
<evidence type="ECO:0000256" key="8">
    <source>
        <dbReference type="ARBA" id="ARBA00022989"/>
    </source>
</evidence>
<evidence type="ECO:0000256" key="9">
    <source>
        <dbReference type="ARBA" id="ARBA00023065"/>
    </source>
</evidence>
<feature type="transmembrane region" description="Helical" evidence="13">
    <location>
        <begin position="55"/>
        <end position="74"/>
    </location>
</feature>
<sequence>MIKTLGGKGTDRMEALSDGLFAIVLTLLVLQFDVPDVSAAELPGAIADQETLLISYLLSFLVVGLYWIIHHNLFRYIVGHDRVLLWLNLLFLLSISFLPYPTELLGLYGTQFAWTLYAANFVLVGLLLTATWSYAARAGFTDDSIDSRTERLVAVRGLISPAVFVLSIAVATVSLTTAFFVPILIAPLQRLWVRYYRRATPSEDERADDLG</sequence>
<dbReference type="GO" id="GO:0015252">
    <property type="term" value="F:proton channel activity"/>
    <property type="evidence" value="ECO:0007669"/>
    <property type="project" value="InterPro"/>
</dbReference>
<keyword evidence="9" id="KW-0406">Ion transport</keyword>